<dbReference type="CDD" id="cd06093">
    <property type="entry name" value="PX_domain"/>
    <property type="match status" value="1"/>
</dbReference>
<dbReference type="PROSITE" id="PS50195">
    <property type="entry name" value="PX"/>
    <property type="match status" value="1"/>
</dbReference>
<dbReference type="Gene3D" id="3.30.1520.10">
    <property type="entry name" value="Phox-like domain"/>
    <property type="match status" value="1"/>
</dbReference>
<organism evidence="3 4">
    <name type="scientific">Hyaloperonospora brassicae</name>
    <name type="common">Brassica downy mildew</name>
    <name type="synonym">Peronospora brassicae</name>
    <dbReference type="NCBI Taxonomy" id="162125"/>
    <lineage>
        <taxon>Eukaryota</taxon>
        <taxon>Sar</taxon>
        <taxon>Stramenopiles</taxon>
        <taxon>Oomycota</taxon>
        <taxon>Peronosporomycetes</taxon>
        <taxon>Peronosporales</taxon>
        <taxon>Peronosporaceae</taxon>
        <taxon>Hyaloperonospora</taxon>
    </lineage>
</organism>
<sequence length="440" mass="47219">MGCSHSTADSTRPFRAHSVALPLRPSTPSFHVPNSVRRDVVPTSGAPAHPTTGTDLKDDVPSFVVSNSADLVGSSDGEMVYALVRTFTFSFIQASETSSTHSSLGDMSFTPEEETPPASSDPVVELPPIPEELLGRDGRTTGRAVSGSATKANASPLSSSTSSETQNGESSGESELDVTDALDAADCSGRPEADHCNATDTRRPVAATTASSGQNALGGPKTEADVRHERRAAARETSSCDAIDDESMRRKVVEADALAIVQEVMRAAVSNVTTAASTQVGHHPQAPVPGRAAPVERSSLQLEPVSATWSLKTPRSRSAPLLNVCAPTYAIVGTSTANGVVWYHMQCTNEEATDCFKWPAVLLRRYSRFRAMYWQLKASKLPAADKLPELPPAGLVHFVRGRQSQRTIEERQTQFSSVLHYIATHRELHESAVFQRFLVQ</sequence>
<feature type="compositionally biased region" description="Basic and acidic residues" evidence="1">
    <location>
        <begin position="189"/>
        <end position="203"/>
    </location>
</feature>
<dbReference type="Pfam" id="PF00787">
    <property type="entry name" value="PX"/>
    <property type="match status" value="1"/>
</dbReference>
<dbReference type="InterPro" id="IPR001683">
    <property type="entry name" value="PX_dom"/>
</dbReference>
<name>A0AAV0TVG9_HYABA</name>
<dbReference type="Proteomes" id="UP001162031">
    <property type="component" value="Unassembled WGS sequence"/>
</dbReference>
<dbReference type="AlphaFoldDB" id="A0AAV0TVG9"/>
<evidence type="ECO:0000313" key="4">
    <source>
        <dbReference type="Proteomes" id="UP001162031"/>
    </source>
</evidence>
<feature type="domain" description="PX" evidence="2">
    <location>
        <begin position="321"/>
        <end position="440"/>
    </location>
</feature>
<dbReference type="SUPFAM" id="SSF64268">
    <property type="entry name" value="PX domain"/>
    <property type="match status" value="1"/>
</dbReference>
<dbReference type="EMBL" id="CANTFL010000851">
    <property type="protein sequence ID" value="CAI5728207.1"/>
    <property type="molecule type" value="Genomic_DNA"/>
</dbReference>
<reference evidence="3" key="1">
    <citation type="submission" date="2022-12" db="EMBL/GenBank/DDBJ databases">
        <authorList>
            <person name="Webb A."/>
        </authorList>
    </citation>
    <scope>NUCLEOTIDE SEQUENCE</scope>
    <source>
        <strain evidence="3">Hp1</strain>
    </source>
</reference>
<comment type="caution">
    <text evidence="3">The sequence shown here is derived from an EMBL/GenBank/DDBJ whole genome shotgun (WGS) entry which is preliminary data.</text>
</comment>
<evidence type="ECO:0000256" key="1">
    <source>
        <dbReference type="SAM" id="MobiDB-lite"/>
    </source>
</evidence>
<dbReference type="InterPro" id="IPR036871">
    <property type="entry name" value="PX_dom_sf"/>
</dbReference>
<feature type="region of interest" description="Disordered" evidence="1">
    <location>
        <begin position="99"/>
        <end position="226"/>
    </location>
</feature>
<evidence type="ECO:0000259" key="2">
    <source>
        <dbReference type="PROSITE" id="PS50195"/>
    </source>
</evidence>
<proteinExistence type="predicted"/>
<protein>
    <recommendedName>
        <fullName evidence="2">PX domain-containing protein</fullName>
    </recommendedName>
</protein>
<evidence type="ECO:0000313" key="3">
    <source>
        <dbReference type="EMBL" id="CAI5728207.1"/>
    </source>
</evidence>
<feature type="compositionally biased region" description="Polar residues" evidence="1">
    <location>
        <begin position="147"/>
        <end position="157"/>
    </location>
</feature>
<feature type="compositionally biased region" description="Low complexity" evidence="1">
    <location>
        <begin position="158"/>
        <end position="171"/>
    </location>
</feature>
<gene>
    <name evidence="3" type="ORF">HBR001_LOCUS4269</name>
</gene>
<keyword evidence="4" id="KW-1185">Reference proteome</keyword>
<dbReference type="GO" id="GO:0035091">
    <property type="term" value="F:phosphatidylinositol binding"/>
    <property type="evidence" value="ECO:0007669"/>
    <property type="project" value="InterPro"/>
</dbReference>
<accession>A0AAV0TVG9</accession>